<keyword evidence="4 7" id="KW-0812">Transmembrane</keyword>
<evidence type="ECO:0000256" key="6">
    <source>
        <dbReference type="ARBA" id="ARBA00023136"/>
    </source>
</evidence>
<gene>
    <name evidence="9" type="ORF">FE697_015480</name>
</gene>
<feature type="transmembrane region" description="Helical" evidence="7">
    <location>
        <begin position="230"/>
        <end position="255"/>
    </location>
</feature>
<dbReference type="Pfam" id="PF00528">
    <property type="entry name" value="BPD_transp_1"/>
    <property type="match status" value="1"/>
</dbReference>
<dbReference type="InterPro" id="IPR000515">
    <property type="entry name" value="MetI-like"/>
</dbReference>
<dbReference type="PANTHER" id="PTHR43163:SF7">
    <property type="entry name" value="DIPEPTIDE-TRANSPORT INTEGRAL MEMBRANE PROTEIN ABC TRANSPORTER DPPB-RELATED"/>
    <property type="match status" value="1"/>
</dbReference>
<dbReference type="CDD" id="cd06261">
    <property type="entry name" value="TM_PBP2"/>
    <property type="match status" value="1"/>
</dbReference>
<dbReference type="OrthoDB" id="147688at2"/>
<proteinExistence type="inferred from homology"/>
<keyword evidence="5 7" id="KW-1133">Transmembrane helix</keyword>
<comment type="similarity">
    <text evidence="7">Belongs to the binding-protein-dependent transport system permease family.</text>
</comment>
<keyword evidence="6 7" id="KW-0472">Membrane</keyword>
<evidence type="ECO:0000313" key="10">
    <source>
        <dbReference type="Proteomes" id="UP000307768"/>
    </source>
</evidence>
<feature type="transmembrane region" description="Helical" evidence="7">
    <location>
        <begin position="175"/>
        <end position="191"/>
    </location>
</feature>
<feature type="transmembrane region" description="Helical" evidence="7">
    <location>
        <begin position="275"/>
        <end position="301"/>
    </location>
</feature>
<dbReference type="PANTHER" id="PTHR43163">
    <property type="entry name" value="DIPEPTIDE TRANSPORT SYSTEM PERMEASE PROTEIN DPPB-RELATED"/>
    <property type="match status" value="1"/>
</dbReference>
<keyword evidence="3" id="KW-1003">Cell membrane</keyword>
<dbReference type="Gene3D" id="1.10.3720.10">
    <property type="entry name" value="MetI-like"/>
    <property type="match status" value="1"/>
</dbReference>
<feature type="transmembrane region" description="Helical" evidence="7">
    <location>
        <begin position="12"/>
        <end position="29"/>
    </location>
</feature>
<feature type="transmembrane region" description="Helical" evidence="7">
    <location>
        <begin position="101"/>
        <end position="122"/>
    </location>
</feature>
<evidence type="ECO:0000313" key="9">
    <source>
        <dbReference type="EMBL" id="KAA1420369.1"/>
    </source>
</evidence>
<dbReference type="RefSeq" id="WP_149770538.1">
    <property type="nucleotide sequence ID" value="NZ_VDFQ02000005.1"/>
</dbReference>
<dbReference type="Proteomes" id="UP000307768">
    <property type="component" value="Unassembled WGS sequence"/>
</dbReference>
<evidence type="ECO:0000256" key="4">
    <source>
        <dbReference type="ARBA" id="ARBA00022692"/>
    </source>
</evidence>
<dbReference type="SUPFAM" id="SSF161098">
    <property type="entry name" value="MetI-like"/>
    <property type="match status" value="1"/>
</dbReference>
<dbReference type="GO" id="GO:0055085">
    <property type="term" value="P:transmembrane transport"/>
    <property type="evidence" value="ECO:0007669"/>
    <property type="project" value="InterPro"/>
</dbReference>
<dbReference type="InterPro" id="IPR045621">
    <property type="entry name" value="BPD_transp_1_N"/>
</dbReference>
<dbReference type="EMBL" id="VDFQ02000005">
    <property type="protein sequence ID" value="KAA1420369.1"/>
    <property type="molecule type" value="Genomic_DNA"/>
</dbReference>
<evidence type="ECO:0000256" key="1">
    <source>
        <dbReference type="ARBA" id="ARBA00004651"/>
    </source>
</evidence>
<dbReference type="InterPro" id="IPR035906">
    <property type="entry name" value="MetI-like_sf"/>
</dbReference>
<evidence type="ECO:0000259" key="8">
    <source>
        <dbReference type="PROSITE" id="PS50928"/>
    </source>
</evidence>
<organism evidence="9 10">
    <name type="scientific">Mumia zhuanghuii</name>
    <dbReference type="NCBI Taxonomy" id="2585211"/>
    <lineage>
        <taxon>Bacteria</taxon>
        <taxon>Bacillati</taxon>
        <taxon>Actinomycetota</taxon>
        <taxon>Actinomycetes</taxon>
        <taxon>Propionibacteriales</taxon>
        <taxon>Nocardioidaceae</taxon>
        <taxon>Mumia</taxon>
    </lineage>
</organism>
<evidence type="ECO:0000256" key="2">
    <source>
        <dbReference type="ARBA" id="ARBA00022448"/>
    </source>
</evidence>
<dbReference type="PROSITE" id="PS50928">
    <property type="entry name" value="ABC_TM1"/>
    <property type="match status" value="1"/>
</dbReference>
<feature type="transmembrane region" description="Helical" evidence="7">
    <location>
        <begin position="134"/>
        <end position="155"/>
    </location>
</feature>
<evidence type="ECO:0000256" key="3">
    <source>
        <dbReference type="ARBA" id="ARBA00022475"/>
    </source>
</evidence>
<feature type="domain" description="ABC transmembrane type-1" evidence="8">
    <location>
        <begin position="95"/>
        <end position="298"/>
    </location>
</feature>
<reference evidence="9 10" key="1">
    <citation type="submission" date="2019-09" db="EMBL/GenBank/DDBJ databases">
        <title>Mumia zhuanghuii sp. nov. isolated from the intestinal contents of plateau pika (Ochotona curzoniae) in the Qinghai-Tibet plateau of China.</title>
        <authorList>
            <person name="Tian Z."/>
        </authorList>
    </citation>
    <scope>NUCLEOTIDE SEQUENCE [LARGE SCALE GENOMIC DNA]</scope>
    <source>
        <strain evidence="10">350</strain>
    </source>
</reference>
<dbReference type="AlphaFoldDB" id="A0A5Q6RQR9"/>
<sequence>MWWYAARRILQTIPVILGSTLLIYALVFLRPGDPIRAIFGDKPVSDSVIEQVRAQYNFDQPFLLQWLLFLKGAITLDFGQSFTGRDVSDLVAEAFPVTIKLALMALVIEAVLGIVAGTIAGLRKGKLFDSTMLVTSLLVIAVPIFVFGFVMQLIFGVKLGWFPPTVGGNTSFYNLLLPAIVLALVSFAYIVRLTRTSVAGNLTADHVRTARAKGLSEGVVVRRHVLRNSLIPTVTFLGADLGALMAGAIVTEGIFNIPGIGNLAFNAIKRGETPTIVSVVTIMVLVYVLTSLIVDLLYAWLDPRIRYA</sequence>
<protein>
    <submittedName>
        <fullName evidence="9">ABC transporter permease</fullName>
    </submittedName>
</protein>
<keyword evidence="2 7" id="KW-0813">Transport</keyword>
<evidence type="ECO:0000256" key="5">
    <source>
        <dbReference type="ARBA" id="ARBA00022989"/>
    </source>
</evidence>
<dbReference type="Pfam" id="PF19300">
    <property type="entry name" value="BPD_transp_1_N"/>
    <property type="match status" value="1"/>
</dbReference>
<accession>A0A5Q6RQR9</accession>
<comment type="caution">
    <text evidence="9">The sequence shown here is derived from an EMBL/GenBank/DDBJ whole genome shotgun (WGS) entry which is preliminary data.</text>
</comment>
<dbReference type="GO" id="GO:0005886">
    <property type="term" value="C:plasma membrane"/>
    <property type="evidence" value="ECO:0007669"/>
    <property type="project" value="UniProtKB-SubCell"/>
</dbReference>
<evidence type="ECO:0000256" key="7">
    <source>
        <dbReference type="RuleBase" id="RU363032"/>
    </source>
</evidence>
<name>A0A5Q6RQR9_9ACTN</name>
<comment type="subcellular location">
    <subcellularLocation>
        <location evidence="1 7">Cell membrane</location>
        <topology evidence="1 7">Multi-pass membrane protein</topology>
    </subcellularLocation>
</comment>